<name>A0AAU6WP10_9FLAO</name>
<dbReference type="Proteomes" id="UP001463665">
    <property type="component" value="Chromosome"/>
</dbReference>
<feature type="signal peptide" evidence="1">
    <location>
        <begin position="1"/>
        <end position="21"/>
    </location>
</feature>
<keyword evidence="1" id="KW-0732">Signal</keyword>
<accession>A0AAU6WP10</accession>
<dbReference type="EMBL" id="CP154834">
    <property type="protein sequence ID" value="XAO74732.1"/>
    <property type="molecule type" value="Genomic_DNA"/>
</dbReference>
<gene>
    <name evidence="2" type="ORF">AAFP95_01315</name>
</gene>
<reference evidence="2 3" key="1">
    <citation type="submission" date="2024-04" db="EMBL/GenBank/DDBJ databases">
        <title>Genome sequencing and assembly of rice foliar adapted Chryseobacterium endophyticum OsEnb-ALM-A6.</title>
        <authorList>
            <person name="Kumar S."/>
            <person name="Javed M."/>
            <person name="Chouhan V."/>
            <person name="Charishma K."/>
            <person name="Patel A."/>
            <person name="Kumar M."/>
            <person name="Sahu K.P."/>
            <person name="Kumar A."/>
        </authorList>
    </citation>
    <scope>NUCLEOTIDE SEQUENCE [LARGE SCALE GENOMIC DNA]</scope>
    <source>
        <strain evidence="2 3">OsEnb-ALM-A6</strain>
    </source>
</reference>
<proteinExistence type="predicted"/>
<dbReference type="AlphaFoldDB" id="A0AAU6WP10"/>
<feature type="chain" id="PRO_5043783751" evidence="1">
    <location>
        <begin position="22"/>
        <end position="283"/>
    </location>
</feature>
<protein>
    <submittedName>
        <fullName evidence="2">Uncharacterized protein</fullName>
    </submittedName>
</protein>
<dbReference type="RefSeq" id="WP_345766738.1">
    <property type="nucleotide sequence ID" value="NZ_CP154834.1"/>
</dbReference>
<evidence type="ECO:0000313" key="3">
    <source>
        <dbReference type="Proteomes" id="UP001463665"/>
    </source>
</evidence>
<sequence>MIRTLMIISFLTVSALFFSQAQIKVLDEETQKPVPYAKLILQGKNYYINTEESGTATLGREEDISEIQSYGYENLKVDKNRNTYFLKPEYFEIDEVQIMRPKLSKTFTIGKKAKEGTFFGVNNSIWIVGKEFRNIISAEPLFIKSLSFYSMLNAKKSATIKVNIYYDENGVPGDLYKSVIVTCFKKKKLTKYIFSKPFLFPKEGIIVAFEWILNHENSYQKVMTLNGKQKEIKAHDPLVGSVTESSKNIIIGNFSGENWQFINGSQNPGKGIGNVGIELELTN</sequence>
<evidence type="ECO:0000256" key="1">
    <source>
        <dbReference type="SAM" id="SignalP"/>
    </source>
</evidence>
<organism evidence="2 3">
    <name type="scientific">Chryseobacterium endophyticum</name>
    <dbReference type="NCBI Taxonomy" id="1854762"/>
    <lineage>
        <taxon>Bacteria</taxon>
        <taxon>Pseudomonadati</taxon>
        <taxon>Bacteroidota</taxon>
        <taxon>Flavobacteriia</taxon>
        <taxon>Flavobacteriales</taxon>
        <taxon>Weeksellaceae</taxon>
        <taxon>Chryseobacterium group</taxon>
        <taxon>Chryseobacterium</taxon>
    </lineage>
</organism>
<keyword evidence="3" id="KW-1185">Reference proteome</keyword>
<evidence type="ECO:0000313" key="2">
    <source>
        <dbReference type="EMBL" id="XAO74732.1"/>
    </source>
</evidence>